<sequence length="60" mass="6746">MDIVERKQPRGGAFLNLLDWPGKSRKKLFSSDVSQISEDSKQANENVQNPSTTPHSLFSE</sequence>
<dbReference type="AlphaFoldDB" id="A0ABC8K7A8"/>
<evidence type="ECO:0000313" key="2">
    <source>
        <dbReference type="EMBL" id="CAH8354781.1"/>
    </source>
</evidence>
<protein>
    <submittedName>
        <fullName evidence="2">Uncharacterized protein</fullName>
    </submittedName>
</protein>
<evidence type="ECO:0000313" key="3">
    <source>
        <dbReference type="Proteomes" id="UP001642260"/>
    </source>
</evidence>
<feature type="region of interest" description="Disordered" evidence="1">
    <location>
        <begin position="31"/>
        <end position="60"/>
    </location>
</feature>
<comment type="caution">
    <text evidence="2">The sequence shown here is derived from an EMBL/GenBank/DDBJ whole genome shotgun (WGS) entry which is preliminary data.</text>
</comment>
<dbReference type="Proteomes" id="UP001642260">
    <property type="component" value="Unassembled WGS sequence"/>
</dbReference>
<keyword evidence="3" id="KW-1185">Reference proteome</keyword>
<proteinExistence type="predicted"/>
<gene>
    <name evidence="2" type="ORF">ERUC_LOCUS20536</name>
</gene>
<name>A0ABC8K7A8_ERUVS</name>
<dbReference type="EMBL" id="CAKOAT010197377">
    <property type="protein sequence ID" value="CAH8354781.1"/>
    <property type="molecule type" value="Genomic_DNA"/>
</dbReference>
<reference evidence="2 3" key="1">
    <citation type="submission" date="2022-03" db="EMBL/GenBank/DDBJ databases">
        <authorList>
            <person name="Macdonald S."/>
            <person name="Ahmed S."/>
            <person name="Newling K."/>
        </authorList>
    </citation>
    <scope>NUCLEOTIDE SEQUENCE [LARGE SCALE GENOMIC DNA]</scope>
</reference>
<evidence type="ECO:0000256" key="1">
    <source>
        <dbReference type="SAM" id="MobiDB-lite"/>
    </source>
</evidence>
<organism evidence="2 3">
    <name type="scientific">Eruca vesicaria subsp. sativa</name>
    <name type="common">Garden rocket</name>
    <name type="synonym">Eruca sativa</name>
    <dbReference type="NCBI Taxonomy" id="29727"/>
    <lineage>
        <taxon>Eukaryota</taxon>
        <taxon>Viridiplantae</taxon>
        <taxon>Streptophyta</taxon>
        <taxon>Embryophyta</taxon>
        <taxon>Tracheophyta</taxon>
        <taxon>Spermatophyta</taxon>
        <taxon>Magnoliopsida</taxon>
        <taxon>eudicotyledons</taxon>
        <taxon>Gunneridae</taxon>
        <taxon>Pentapetalae</taxon>
        <taxon>rosids</taxon>
        <taxon>malvids</taxon>
        <taxon>Brassicales</taxon>
        <taxon>Brassicaceae</taxon>
        <taxon>Brassiceae</taxon>
        <taxon>Eruca</taxon>
    </lineage>
</organism>
<accession>A0ABC8K7A8</accession>